<accession>A0ABD6ERQ1</accession>
<reference evidence="1 2" key="1">
    <citation type="submission" date="2024-08" db="EMBL/GenBank/DDBJ databases">
        <title>Gnathostoma spinigerum genome.</title>
        <authorList>
            <person name="Gonzalez-Bertolin B."/>
            <person name="Monzon S."/>
            <person name="Zaballos A."/>
            <person name="Jimenez P."/>
            <person name="Dekumyoy P."/>
            <person name="Varona S."/>
            <person name="Cuesta I."/>
            <person name="Sumanam S."/>
            <person name="Adisakwattana P."/>
            <person name="Gasser R.B."/>
            <person name="Hernandez-Gonzalez A."/>
            <person name="Young N.D."/>
            <person name="Perteguer M.J."/>
        </authorList>
    </citation>
    <scope>NUCLEOTIDE SEQUENCE [LARGE SCALE GENOMIC DNA]</scope>
    <source>
        <strain evidence="1">AL3</strain>
        <tissue evidence="1">Liver</tissue>
    </source>
</reference>
<evidence type="ECO:0000313" key="2">
    <source>
        <dbReference type="Proteomes" id="UP001608902"/>
    </source>
</evidence>
<keyword evidence="2" id="KW-1185">Reference proteome</keyword>
<dbReference type="AlphaFoldDB" id="A0ABD6ERQ1"/>
<sequence length="81" mass="9123">MFRKHSGSCGEKSSSCELDAFIASQRCHSETIIYGPQKQEFPTKFTFNLRRNVSTVTLSVILGWSHNSGAVPFEKHEVSFI</sequence>
<organism evidence="1 2">
    <name type="scientific">Gnathostoma spinigerum</name>
    <dbReference type="NCBI Taxonomy" id="75299"/>
    <lineage>
        <taxon>Eukaryota</taxon>
        <taxon>Metazoa</taxon>
        <taxon>Ecdysozoa</taxon>
        <taxon>Nematoda</taxon>
        <taxon>Chromadorea</taxon>
        <taxon>Rhabditida</taxon>
        <taxon>Spirurina</taxon>
        <taxon>Gnathostomatomorpha</taxon>
        <taxon>Gnathostomatoidea</taxon>
        <taxon>Gnathostomatidae</taxon>
        <taxon>Gnathostoma</taxon>
    </lineage>
</organism>
<dbReference type="EMBL" id="JBGFUD010009744">
    <property type="protein sequence ID" value="MFH4982634.1"/>
    <property type="molecule type" value="Genomic_DNA"/>
</dbReference>
<comment type="caution">
    <text evidence="1">The sequence shown here is derived from an EMBL/GenBank/DDBJ whole genome shotgun (WGS) entry which is preliminary data.</text>
</comment>
<evidence type="ECO:0000313" key="1">
    <source>
        <dbReference type="EMBL" id="MFH4982634.1"/>
    </source>
</evidence>
<dbReference type="Proteomes" id="UP001608902">
    <property type="component" value="Unassembled WGS sequence"/>
</dbReference>
<name>A0ABD6ERQ1_9BILA</name>
<protein>
    <submittedName>
        <fullName evidence="1">Uncharacterized protein</fullName>
    </submittedName>
</protein>
<gene>
    <name evidence="1" type="ORF">AB6A40_009343</name>
</gene>
<proteinExistence type="predicted"/>